<name>A0ACB8TPU6_9APHY</name>
<dbReference type="Proteomes" id="UP001055072">
    <property type="component" value="Unassembled WGS sequence"/>
</dbReference>
<sequence length="163" mass="15796">MQSTRTTETVGTGGGILGRQHHRNVADPIVGTGNTAAVGTGGTVGTGTTHRGPVQATADALTGRNNVSTGGVGASNVPPAGFGGATAPVQTQAGVGPAGTGAGVGTGRTNPVKRIVSEVETVTGELTGNPSLVAKGTQRKTGVPQTTQTTTTQSTPGPGVGRY</sequence>
<dbReference type="EMBL" id="MU274948">
    <property type="protein sequence ID" value="KAI0084048.1"/>
    <property type="molecule type" value="Genomic_DNA"/>
</dbReference>
<evidence type="ECO:0000313" key="2">
    <source>
        <dbReference type="Proteomes" id="UP001055072"/>
    </source>
</evidence>
<organism evidence="1 2">
    <name type="scientific">Irpex rosettiformis</name>
    <dbReference type="NCBI Taxonomy" id="378272"/>
    <lineage>
        <taxon>Eukaryota</taxon>
        <taxon>Fungi</taxon>
        <taxon>Dikarya</taxon>
        <taxon>Basidiomycota</taxon>
        <taxon>Agaricomycotina</taxon>
        <taxon>Agaricomycetes</taxon>
        <taxon>Polyporales</taxon>
        <taxon>Irpicaceae</taxon>
        <taxon>Irpex</taxon>
    </lineage>
</organism>
<proteinExistence type="predicted"/>
<gene>
    <name evidence="1" type="ORF">BDY19DRAFT_998020</name>
</gene>
<accession>A0ACB8TPU6</accession>
<evidence type="ECO:0000313" key="1">
    <source>
        <dbReference type="EMBL" id="KAI0084048.1"/>
    </source>
</evidence>
<reference evidence="1" key="1">
    <citation type="journal article" date="2021" name="Environ. Microbiol.">
        <title>Gene family expansions and transcriptome signatures uncover fungal adaptations to wood decay.</title>
        <authorList>
            <person name="Hage H."/>
            <person name="Miyauchi S."/>
            <person name="Viragh M."/>
            <person name="Drula E."/>
            <person name="Min B."/>
            <person name="Chaduli D."/>
            <person name="Navarro D."/>
            <person name="Favel A."/>
            <person name="Norest M."/>
            <person name="Lesage-Meessen L."/>
            <person name="Balint B."/>
            <person name="Merenyi Z."/>
            <person name="de Eugenio L."/>
            <person name="Morin E."/>
            <person name="Martinez A.T."/>
            <person name="Baldrian P."/>
            <person name="Stursova M."/>
            <person name="Martinez M.J."/>
            <person name="Novotny C."/>
            <person name="Magnuson J.K."/>
            <person name="Spatafora J.W."/>
            <person name="Maurice S."/>
            <person name="Pangilinan J."/>
            <person name="Andreopoulos W."/>
            <person name="LaButti K."/>
            <person name="Hundley H."/>
            <person name="Na H."/>
            <person name="Kuo A."/>
            <person name="Barry K."/>
            <person name="Lipzen A."/>
            <person name="Henrissat B."/>
            <person name="Riley R."/>
            <person name="Ahrendt S."/>
            <person name="Nagy L.G."/>
            <person name="Grigoriev I.V."/>
            <person name="Martin F."/>
            <person name="Rosso M.N."/>
        </authorList>
    </citation>
    <scope>NUCLEOTIDE SEQUENCE</scope>
    <source>
        <strain evidence="1">CBS 384.51</strain>
    </source>
</reference>
<protein>
    <submittedName>
        <fullName evidence="1">Uncharacterized protein</fullName>
    </submittedName>
</protein>
<comment type="caution">
    <text evidence="1">The sequence shown here is derived from an EMBL/GenBank/DDBJ whole genome shotgun (WGS) entry which is preliminary data.</text>
</comment>
<keyword evidence="2" id="KW-1185">Reference proteome</keyword>